<keyword evidence="4 10" id="KW-0547">Nucleotide-binding</keyword>
<dbReference type="SUPFAM" id="SSF53623">
    <property type="entry name" value="MurD-like peptide ligases, catalytic domain"/>
    <property type="match status" value="1"/>
</dbReference>
<evidence type="ECO:0000259" key="14">
    <source>
        <dbReference type="Pfam" id="PF08245"/>
    </source>
</evidence>
<evidence type="ECO:0000256" key="7">
    <source>
        <dbReference type="ARBA" id="ARBA00022984"/>
    </source>
</evidence>
<comment type="function">
    <text evidence="10 11">Involved in cell wall formation. Catalyzes the final step in the synthesis of UDP-N-acetylmuramoyl-pentapeptide, the precursor of murein.</text>
</comment>
<dbReference type="GO" id="GO:0016874">
    <property type="term" value="F:ligase activity"/>
    <property type="evidence" value="ECO:0007669"/>
    <property type="project" value="UniProtKB-KW"/>
</dbReference>
<evidence type="ECO:0000256" key="4">
    <source>
        <dbReference type="ARBA" id="ARBA00022741"/>
    </source>
</evidence>
<proteinExistence type="inferred from homology"/>
<comment type="pathway">
    <text evidence="10 11">Cell wall biogenesis; peptidoglycan biosynthesis.</text>
</comment>
<dbReference type="InterPro" id="IPR000713">
    <property type="entry name" value="Mur_ligase_N"/>
</dbReference>
<evidence type="ECO:0000256" key="10">
    <source>
        <dbReference type="HAMAP-Rule" id="MF_02019"/>
    </source>
</evidence>
<keyword evidence="3 10" id="KW-0132">Cell division</keyword>
<dbReference type="InterPro" id="IPR035911">
    <property type="entry name" value="MurE/MurF_N"/>
</dbReference>
<dbReference type="NCBIfam" id="TIGR01143">
    <property type="entry name" value="murF"/>
    <property type="match status" value="1"/>
</dbReference>
<keyword evidence="16" id="KW-1185">Reference proteome</keyword>
<evidence type="ECO:0000259" key="12">
    <source>
        <dbReference type="Pfam" id="PF01225"/>
    </source>
</evidence>
<evidence type="ECO:0000256" key="1">
    <source>
        <dbReference type="ARBA" id="ARBA00022490"/>
    </source>
</evidence>
<gene>
    <name evidence="10" type="primary">murF</name>
    <name evidence="15" type="ORF">K4A83_18955</name>
</gene>
<comment type="subcellular location">
    <subcellularLocation>
        <location evidence="10 11">Cytoplasm</location>
    </subcellularLocation>
</comment>
<dbReference type="InterPro" id="IPR004101">
    <property type="entry name" value="Mur_ligase_C"/>
</dbReference>
<evidence type="ECO:0000256" key="8">
    <source>
        <dbReference type="ARBA" id="ARBA00023306"/>
    </source>
</evidence>
<accession>A0ABT3LA07</accession>
<dbReference type="Pfam" id="PF01225">
    <property type="entry name" value="Mur_ligase"/>
    <property type="match status" value="1"/>
</dbReference>
<keyword evidence="2 10" id="KW-0436">Ligase</keyword>
<dbReference type="EMBL" id="JAIHOM010000127">
    <property type="protein sequence ID" value="MCW6038336.1"/>
    <property type="molecule type" value="Genomic_DNA"/>
</dbReference>
<keyword evidence="9 10" id="KW-0961">Cell wall biogenesis/degradation</keyword>
<evidence type="ECO:0000256" key="11">
    <source>
        <dbReference type="RuleBase" id="RU004136"/>
    </source>
</evidence>
<evidence type="ECO:0000313" key="15">
    <source>
        <dbReference type="EMBL" id="MCW6038336.1"/>
    </source>
</evidence>
<dbReference type="EC" id="6.3.2.10" evidence="10 11"/>
<keyword evidence="5 10" id="KW-0067">ATP-binding</keyword>
<dbReference type="PANTHER" id="PTHR43024">
    <property type="entry name" value="UDP-N-ACETYLMURAMOYL-TRIPEPTIDE--D-ALANYL-D-ALANINE LIGASE"/>
    <property type="match status" value="1"/>
</dbReference>
<keyword evidence="8 10" id="KW-0131">Cell cycle</keyword>
<evidence type="ECO:0000256" key="5">
    <source>
        <dbReference type="ARBA" id="ARBA00022840"/>
    </source>
</evidence>
<dbReference type="InterPro" id="IPR051046">
    <property type="entry name" value="MurCDEF_CellWall_CoF430Synth"/>
</dbReference>
<dbReference type="Gene3D" id="3.90.190.20">
    <property type="entry name" value="Mur ligase, C-terminal domain"/>
    <property type="match status" value="1"/>
</dbReference>
<dbReference type="SUPFAM" id="SSF53244">
    <property type="entry name" value="MurD-like peptide ligases, peptide-binding domain"/>
    <property type="match status" value="1"/>
</dbReference>
<dbReference type="PANTHER" id="PTHR43024:SF1">
    <property type="entry name" value="UDP-N-ACETYLMURAMOYL-TRIPEPTIDE--D-ALANYL-D-ALANINE LIGASE"/>
    <property type="match status" value="1"/>
</dbReference>
<evidence type="ECO:0000256" key="3">
    <source>
        <dbReference type="ARBA" id="ARBA00022618"/>
    </source>
</evidence>
<keyword evidence="7 10" id="KW-0573">Peptidoglycan synthesis</keyword>
<keyword evidence="1 10" id="KW-0963">Cytoplasm</keyword>
<dbReference type="SUPFAM" id="SSF63418">
    <property type="entry name" value="MurE/MurF N-terminal domain"/>
    <property type="match status" value="1"/>
</dbReference>
<protein>
    <recommendedName>
        <fullName evidence="10 11">UDP-N-acetylmuramoyl-tripeptide--D-alanyl-D-alanine ligase</fullName>
        <ecNumber evidence="10 11">6.3.2.10</ecNumber>
    </recommendedName>
    <alternativeName>
        <fullName evidence="10">D-alanyl-D-alanine-adding enzyme</fullName>
    </alternativeName>
</protein>
<evidence type="ECO:0000256" key="9">
    <source>
        <dbReference type="ARBA" id="ARBA00023316"/>
    </source>
</evidence>
<dbReference type="InterPro" id="IPR036565">
    <property type="entry name" value="Mur-like_cat_sf"/>
</dbReference>
<evidence type="ECO:0000256" key="2">
    <source>
        <dbReference type="ARBA" id="ARBA00022598"/>
    </source>
</evidence>
<comment type="caution">
    <text evidence="15">The sequence shown here is derived from an EMBL/GenBank/DDBJ whole genome shotgun (WGS) entry which is preliminary data.</text>
</comment>
<dbReference type="Pfam" id="PF08245">
    <property type="entry name" value="Mur_ligase_M"/>
    <property type="match status" value="1"/>
</dbReference>
<comment type="catalytic activity">
    <reaction evidence="10 11">
        <text>D-alanyl-D-alanine + UDP-N-acetyl-alpha-D-muramoyl-L-alanyl-gamma-D-glutamyl-meso-2,6-diaminopimelate + ATP = UDP-N-acetyl-alpha-D-muramoyl-L-alanyl-gamma-D-glutamyl-meso-2,6-diaminopimeloyl-D-alanyl-D-alanine + ADP + phosphate + H(+)</text>
        <dbReference type="Rhea" id="RHEA:28374"/>
        <dbReference type="ChEBI" id="CHEBI:15378"/>
        <dbReference type="ChEBI" id="CHEBI:30616"/>
        <dbReference type="ChEBI" id="CHEBI:43474"/>
        <dbReference type="ChEBI" id="CHEBI:57822"/>
        <dbReference type="ChEBI" id="CHEBI:61386"/>
        <dbReference type="ChEBI" id="CHEBI:83905"/>
        <dbReference type="ChEBI" id="CHEBI:456216"/>
        <dbReference type="EC" id="6.3.2.10"/>
    </reaction>
</comment>
<dbReference type="RefSeq" id="WP_265266239.1">
    <property type="nucleotide sequence ID" value="NZ_JAIHOM010000127.1"/>
</dbReference>
<dbReference type="InterPro" id="IPR005863">
    <property type="entry name" value="UDP-N-AcMur_synth"/>
</dbReference>
<keyword evidence="6 10" id="KW-0133">Cell shape</keyword>
<organism evidence="15 16">
    <name type="scientific">Spirulina subsalsa FACHB-351</name>
    <dbReference type="NCBI Taxonomy" id="234711"/>
    <lineage>
        <taxon>Bacteria</taxon>
        <taxon>Bacillati</taxon>
        <taxon>Cyanobacteriota</taxon>
        <taxon>Cyanophyceae</taxon>
        <taxon>Spirulinales</taxon>
        <taxon>Spirulinaceae</taxon>
        <taxon>Spirulina</taxon>
    </lineage>
</organism>
<sequence length="448" mass="47916">MTPELSLHQLADLLGITCTASDNILSQKINNVVTDSRTLKAGDLFVALRGERFDGHDFLATAEQAGARAAVIAEGVTWTGEMPVLPVADTLTAYQRIGRWWREQFTLPVIGLTGSVGKTTTKELLAAVLGTRGRVLKTEKNYNNEIGVPKTLLGLTNDHDYAVVEMAMRGRGQIAELTEIARPTIGLITNVGTAHIGLLGSEQAIAEAKCELLATMPKTSIAVLNADNERLMKTAAQVWQGETVTYGLTGGDVRGTLGEGQVLEVEGMRLPLPLPGEHNASNFLAALAVAKVLGVDWTPLQEGLVVELPGGRAKRYDLPGGVTVLDETYNAGYESMIAALRLLKETPGARHIAVLGTMKELGPQSAALHRRVGEMVQGLKLDYLLVLVDDPEAEAIAQAAPQIPQQCYTTHAELLSALKNLLQPGDTVLFKASNSVGLSQVVQLIIEN</sequence>
<feature type="domain" description="Mur ligase central" evidence="14">
    <location>
        <begin position="113"/>
        <end position="290"/>
    </location>
</feature>
<dbReference type="Proteomes" id="UP001526426">
    <property type="component" value="Unassembled WGS sequence"/>
</dbReference>
<feature type="binding site" evidence="10">
    <location>
        <begin position="114"/>
        <end position="120"/>
    </location>
    <ligand>
        <name>ATP</name>
        <dbReference type="ChEBI" id="CHEBI:30616"/>
    </ligand>
</feature>
<dbReference type="HAMAP" id="MF_02019">
    <property type="entry name" value="MurF"/>
    <property type="match status" value="1"/>
</dbReference>
<evidence type="ECO:0000259" key="13">
    <source>
        <dbReference type="Pfam" id="PF02875"/>
    </source>
</evidence>
<dbReference type="Pfam" id="PF02875">
    <property type="entry name" value="Mur_ligase_C"/>
    <property type="match status" value="1"/>
</dbReference>
<dbReference type="Gene3D" id="3.40.1190.10">
    <property type="entry name" value="Mur-like, catalytic domain"/>
    <property type="match status" value="1"/>
</dbReference>
<feature type="domain" description="Mur ligase C-terminal" evidence="13">
    <location>
        <begin position="311"/>
        <end position="433"/>
    </location>
</feature>
<dbReference type="InterPro" id="IPR013221">
    <property type="entry name" value="Mur_ligase_cen"/>
</dbReference>
<comment type="similarity">
    <text evidence="10">Belongs to the MurCDEF family. MurF subfamily.</text>
</comment>
<evidence type="ECO:0000256" key="6">
    <source>
        <dbReference type="ARBA" id="ARBA00022960"/>
    </source>
</evidence>
<feature type="domain" description="Mur ligase N-terminal catalytic" evidence="12">
    <location>
        <begin position="28"/>
        <end position="75"/>
    </location>
</feature>
<evidence type="ECO:0000313" key="16">
    <source>
        <dbReference type="Proteomes" id="UP001526426"/>
    </source>
</evidence>
<dbReference type="InterPro" id="IPR036615">
    <property type="entry name" value="Mur_ligase_C_dom_sf"/>
</dbReference>
<dbReference type="Gene3D" id="3.40.1390.10">
    <property type="entry name" value="MurE/MurF, N-terminal domain"/>
    <property type="match status" value="1"/>
</dbReference>
<reference evidence="15 16" key="1">
    <citation type="submission" date="2021-08" db="EMBL/GenBank/DDBJ databases">
        <title>Draft genome sequence of Spirulina subsalsa with high tolerance to salinity and hype-accumulation of phycocyanin.</title>
        <authorList>
            <person name="Pei H."/>
            <person name="Jiang L."/>
        </authorList>
    </citation>
    <scope>NUCLEOTIDE SEQUENCE [LARGE SCALE GENOMIC DNA]</scope>
    <source>
        <strain evidence="15 16">FACHB-351</strain>
    </source>
</reference>
<name>A0ABT3LA07_9CYAN</name>